<dbReference type="EMBL" id="CAADRA010007302">
    <property type="protein sequence ID" value="VFU00144.1"/>
    <property type="molecule type" value="Genomic_DNA"/>
</dbReference>
<dbReference type="PANTHER" id="PTHR34795">
    <property type="entry name" value="NEMATODE RESISTANCE PROTEIN-LIKE HSPRO1"/>
    <property type="match status" value="1"/>
</dbReference>
<dbReference type="AlphaFoldDB" id="A0A485LNP0"/>
<feature type="domain" description="Hs1pro-1 C-terminal" evidence="1">
    <location>
        <begin position="429"/>
        <end position="524"/>
    </location>
</feature>
<keyword evidence="4" id="KW-1185">Reference proteome</keyword>
<reference evidence="2" key="2">
    <citation type="submission" date="2019-06" db="EMBL/GenBank/DDBJ databases">
        <title>Genomics analysis of Aphanomyces spp. identifies a new class of oomycete effector associated with host adaptation.</title>
        <authorList>
            <person name="Gaulin E."/>
        </authorList>
    </citation>
    <scope>NUCLEOTIDE SEQUENCE</scope>
    <source>
        <strain evidence="2">CBS 578.67</strain>
    </source>
</reference>
<dbReference type="GO" id="GO:0004833">
    <property type="term" value="F:L-tryptophan 2,3-dioxygenase activity"/>
    <property type="evidence" value="ECO:0007669"/>
    <property type="project" value="InterPro"/>
</dbReference>
<dbReference type="GO" id="GO:0020037">
    <property type="term" value="F:heme binding"/>
    <property type="evidence" value="ECO:0007669"/>
    <property type="project" value="InterPro"/>
</dbReference>
<dbReference type="Pfam" id="PF07014">
    <property type="entry name" value="Hs1pro-1_C"/>
    <property type="match status" value="1"/>
</dbReference>
<dbReference type="InterPro" id="IPR038759">
    <property type="entry name" value="HSPRO1/HSPRO2"/>
</dbReference>
<dbReference type="SUPFAM" id="SSF140959">
    <property type="entry name" value="Indolic compounds 2,3-dioxygenase-like"/>
    <property type="match status" value="1"/>
</dbReference>
<dbReference type="Gene3D" id="1.20.58.480">
    <property type="match status" value="1"/>
</dbReference>
<dbReference type="InterPro" id="IPR004981">
    <property type="entry name" value="Trp_2_3_dOase"/>
</dbReference>
<dbReference type="Proteomes" id="UP000332933">
    <property type="component" value="Unassembled WGS sequence"/>
</dbReference>
<proteinExistence type="predicted"/>
<gene>
    <name evidence="3" type="primary">Aste57867_23499</name>
    <name evidence="2" type="ORF">As57867_023428</name>
    <name evidence="3" type="ORF">ASTE57867_23499</name>
</gene>
<accession>A0A485LNP0</accession>
<dbReference type="PANTHER" id="PTHR34795:SF1">
    <property type="entry name" value="NEMATODE RESISTANCE PROTEIN-LIKE HSPRO1"/>
    <property type="match status" value="1"/>
</dbReference>
<dbReference type="GO" id="GO:0046872">
    <property type="term" value="F:metal ion binding"/>
    <property type="evidence" value="ECO:0007669"/>
    <property type="project" value="InterPro"/>
</dbReference>
<dbReference type="GO" id="GO:0019441">
    <property type="term" value="P:L-tryptophan catabolic process to kynurenine"/>
    <property type="evidence" value="ECO:0007669"/>
    <property type="project" value="InterPro"/>
</dbReference>
<dbReference type="InterPro" id="IPR009743">
    <property type="entry name" value="Hs1pro-1_C"/>
</dbReference>
<dbReference type="EMBL" id="VJMH01007276">
    <property type="protein sequence ID" value="KAF0684500.1"/>
    <property type="molecule type" value="Genomic_DNA"/>
</dbReference>
<dbReference type="Pfam" id="PF03301">
    <property type="entry name" value="Trp_dioxygenase"/>
    <property type="match status" value="1"/>
</dbReference>
<sequence length="571" mass="64219">MAPLPTPNDTKCPFAPAAIPARTLDIPCAYASSASASVKDTAKLTTSATLDNYSAYLGSLHRNSYASYIRLMELEKTWGLWSLQAETSMPFDPLPHLLQASPTIVAGSAPPAPLYRLAPAMTSIEICLRLACDFMEVNLPALDDATQPRCRAHRPYVDHHVRMDSLLRNLTAQLQMLRTVIELDCDDTDDTFQAKYLLTPRPSIDSLGRANEWWWKMEHPRVSPRAIAARVAAQVHAQFADLPFGLGLFASSSSSSTQLYLPYDQVVAPTFLRQHATENQTRFDEDHFFATVHQVCEAWCCVMERQLDAAQADIDALDVLFDDADTPRRLARIARRYRLCAQIWEYMIDHCTMLTEMDMADYHAFRLQLHGASGGQSVRMRQLRRRIFHLLPLIPAAFEAYVAPTYSPTSFDPAEWLDLLQLLAHVRVSETPETNATLVRHLQQLYAHHGTPACHVMNVVQAVQTLENAVRRFYFGHQYMAIMVLGGSNTGSDGLTVKMLERTWKDPKRYLSCEQAKTQLSDVMDALHLQQEPDGKGKLMQTLLQVYKDRRAAMSKDGGMAGQCRAKKMTA</sequence>
<organism evidence="3 4">
    <name type="scientific">Aphanomyces stellatus</name>
    <dbReference type="NCBI Taxonomy" id="120398"/>
    <lineage>
        <taxon>Eukaryota</taxon>
        <taxon>Sar</taxon>
        <taxon>Stramenopiles</taxon>
        <taxon>Oomycota</taxon>
        <taxon>Saprolegniomycetes</taxon>
        <taxon>Saprolegniales</taxon>
        <taxon>Verrucalvaceae</taxon>
        <taxon>Aphanomyces</taxon>
    </lineage>
</organism>
<reference evidence="3 4" key="1">
    <citation type="submission" date="2019-03" db="EMBL/GenBank/DDBJ databases">
        <authorList>
            <person name="Gaulin E."/>
            <person name="Dumas B."/>
        </authorList>
    </citation>
    <scope>NUCLEOTIDE SEQUENCE [LARGE SCALE GENOMIC DNA]</scope>
    <source>
        <strain evidence="3">CBS 568.67</strain>
    </source>
</reference>
<evidence type="ECO:0000259" key="1">
    <source>
        <dbReference type="Pfam" id="PF07014"/>
    </source>
</evidence>
<evidence type="ECO:0000313" key="3">
    <source>
        <dbReference type="EMBL" id="VFU00144.1"/>
    </source>
</evidence>
<evidence type="ECO:0000313" key="4">
    <source>
        <dbReference type="Proteomes" id="UP000332933"/>
    </source>
</evidence>
<name>A0A485LNP0_9STRA</name>
<protein>
    <submittedName>
        <fullName evidence="3">Aste57867_23499 protein</fullName>
    </submittedName>
</protein>
<evidence type="ECO:0000313" key="2">
    <source>
        <dbReference type="EMBL" id="KAF0684500.1"/>
    </source>
</evidence>
<dbReference type="OrthoDB" id="188455at2759"/>
<dbReference type="InterPro" id="IPR037217">
    <property type="entry name" value="Trp/Indoleamine_2_3_dOase-like"/>
</dbReference>